<dbReference type="InterPro" id="IPR010037">
    <property type="entry name" value="FkbH_domain"/>
</dbReference>
<dbReference type="InterPro" id="IPR020806">
    <property type="entry name" value="PKS_PP-bd"/>
</dbReference>
<dbReference type="InterPro" id="IPR023213">
    <property type="entry name" value="CAT-like_dom_sf"/>
</dbReference>
<dbReference type="GO" id="GO:0031177">
    <property type="term" value="F:phosphopantetheine binding"/>
    <property type="evidence" value="ECO:0007669"/>
    <property type="project" value="InterPro"/>
</dbReference>
<evidence type="ECO:0000313" key="6">
    <source>
        <dbReference type="Proteomes" id="UP000008204"/>
    </source>
</evidence>
<comment type="cofactor">
    <cofactor evidence="1">
        <name>pantetheine 4'-phosphate</name>
        <dbReference type="ChEBI" id="CHEBI:47942"/>
    </cofactor>
</comment>
<dbReference type="HOGENOM" id="CLU_007309_0_0_3"/>
<dbReference type="SUPFAM" id="SSF56784">
    <property type="entry name" value="HAD-like"/>
    <property type="match status" value="1"/>
</dbReference>
<dbReference type="InterPro" id="IPR023214">
    <property type="entry name" value="HAD_sf"/>
</dbReference>
<dbReference type="InterPro" id="IPR001242">
    <property type="entry name" value="Condensation_dom"/>
</dbReference>
<dbReference type="GO" id="GO:0043041">
    <property type="term" value="P:amino acid activation for nonribosomal peptide biosynthetic process"/>
    <property type="evidence" value="ECO:0007669"/>
    <property type="project" value="TreeGrafter"/>
</dbReference>
<dbReference type="GO" id="GO:0005829">
    <property type="term" value="C:cytosol"/>
    <property type="evidence" value="ECO:0007669"/>
    <property type="project" value="TreeGrafter"/>
</dbReference>
<keyword evidence="3" id="KW-0597">Phosphoprotein</keyword>
<dbReference type="InterPro" id="IPR044894">
    <property type="entry name" value="TubC_N_sf"/>
</dbReference>
<dbReference type="FunFam" id="3.30.559.10:FF:000012">
    <property type="entry name" value="Non-ribosomal peptide synthetase"/>
    <property type="match status" value="1"/>
</dbReference>
<dbReference type="Proteomes" id="UP000008204">
    <property type="component" value="Chromosome"/>
</dbReference>
<dbReference type="NCBIfam" id="TIGR01681">
    <property type="entry name" value="HAD-SF-IIIC"/>
    <property type="match status" value="1"/>
</dbReference>
<dbReference type="eggNOG" id="COG3882">
    <property type="taxonomic scope" value="Bacteria"/>
</dbReference>
<dbReference type="PROSITE" id="PS00012">
    <property type="entry name" value="PHOSPHOPANTETHEINE"/>
    <property type="match status" value="1"/>
</dbReference>
<dbReference type="eggNOG" id="COG1020">
    <property type="taxonomic scope" value="Bacteria"/>
</dbReference>
<dbReference type="PROSITE" id="PS50075">
    <property type="entry name" value="CARRIER"/>
    <property type="match status" value="1"/>
</dbReference>
<dbReference type="SUPFAM" id="SSF47336">
    <property type="entry name" value="ACP-like"/>
    <property type="match status" value="1"/>
</dbReference>
<dbReference type="InterPro" id="IPR036514">
    <property type="entry name" value="SGNH_hydro_sf"/>
</dbReference>
<dbReference type="Gene3D" id="1.10.10.1830">
    <property type="entry name" value="Non-ribosomal peptide synthase, adenylation domain"/>
    <property type="match status" value="1"/>
</dbReference>
<dbReference type="Gene3D" id="3.40.50.1000">
    <property type="entry name" value="HAD superfamily/HAD-like"/>
    <property type="match status" value="1"/>
</dbReference>
<dbReference type="InterPro" id="IPR041464">
    <property type="entry name" value="TubC_N"/>
</dbReference>
<accession>B7K2U3</accession>
<dbReference type="STRING" id="41431.PCC8801_3684"/>
<dbReference type="Pfam" id="PF00668">
    <property type="entry name" value="Condensation"/>
    <property type="match status" value="1"/>
</dbReference>
<gene>
    <name evidence="5" type="ordered locus">PCC8801_3684</name>
</gene>
<dbReference type="GO" id="GO:0003824">
    <property type="term" value="F:catalytic activity"/>
    <property type="evidence" value="ECO:0007669"/>
    <property type="project" value="InterPro"/>
</dbReference>
<reference evidence="6" key="1">
    <citation type="journal article" date="2011" name="MBio">
        <title>Novel metabolic attributes of the genus Cyanothece, comprising a group of unicellular nitrogen-fixing Cyanobacteria.</title>
        <authorList>
            <person name="Bandyopadhyay A."/>
            <person name="Elvitigala T."/>
            <person name="Welsh E."/>
            <person name="Stockel J."/>
            <person name="Liberton M."/>
            <person name="Min H."/>
            <person name="Sherman L.A."/>
            <person name="Pakrasi H.B."/>
        </authorList>
    </citation>
    <scope>NUCLEOTIDE SEQUENCE [LARGE SCALE GENOMIC DNA]</scope>
    <source>
        <strain evidence="6">PCC 8801</strain>
    </source>
</reference>
<evidence type="ECO:0000256" key="1">
    <source>
        <dbReference type="ARBA" id="ARBA00001957"/>
    </source>
</evidence>
<dbReference type="PANTHER" id="PTHR45527:SF1">
    <property type="entry name" value="FATTY ACID SYNTHASE"/>
    <property type="match status" value="1"/>
</dbReference>
<dbReference type="AlphaFoldDB" id="B7K2U3"/>
<sequence length="1231" mass="141319">MKTVHELLSELRRLQIKLWLEGDKLCYQAPSGALNPELRQQVKQHKPEIISLLQNAQTNRVVKEDSIPLIPRKDGQTFPLSFSQQRLWFLSQFEGTGATYNMPVALKLEGNLNQSALIKSFNELVQRHEILRTRFILENEHPVQVIDRDIILHFPVLDLEGINQEEQNKQIEKYIEEENHYHFQLDQEHLIKVTLLKLKQTCHILLVNIHHIIGDGWSGGRLVEELSQLYEAFCQDKSSPLPNLTVQYADYAVWQREWIEANEGKKQGQYWQKTLNNSPALINLPTDYPRPKVQSFKGKTYQIDLPLSLINSLKELSQQQGVTLFVTLLTALKIVLFKWTHQEDLVVGTVIAGRNRVEIEPLIGCFMNFLALRSQLTEETTINQLLQQENKIVLDAYSNQDFPFEKVVEIINPERNTSHNPIYNVGLLLQNFAKPPLFGDKLTVTSIENDADIALLDLRWVITEESNKIVLDCEYSTSLFREETIEYLVKSYVKVLETVIQNREIKVKNLKLLPNLQQQAEKAKLREYKQTIAIAASFTAEPIEAILSYWMEKLSWSSQIQLAAYNQVFQELLNPNSLINQNHQGINIILIRLEDWVRFTENQQSSESLTDKIRQNVNEIISAIQQTQQLRQSPLILALCPSSPTFVANQASFLTQMEILMVSQLKNLHRVHLICLEDIRKTYAVSDYYDANRDELGHIPYTEVFYAALGTAIARKIYALKQSPYKVIALDCDNTLWGGVCGEDGATGVIIDEPRKILQQFIVEQQKIGKLICLCSKNQEEDVWSVFEAHPEMPLKQDHLVAWKINWQSKSDNLRTLAKELNLGLDSFILIDDNPVECAEVRANCPEVLTLQLPEISQKIPEFLNHIWAFDSAQTTDEDKKRTELYRQNLAREELQQKSSTFTDFLAGLNLSISFEPINQDNLSRVAQLTQRTNQFNLTTIRRNEAEIEDLLKAQQLEGQAIKVNDRFGDYGLVGVVLFSYDETVLTIDTFLLSCRVLGRGVEYEMLKYLGNLAQQKNLSYVNAPYYVSAKNKPVLDFLETISQGHKHPIEGGWMFKFPIELIMKTKFNPTQTVSSSSLTASSELNLVVQAPWQLLNEIATELINPLDIVQEVAAKQQQNRSEHLGEFVEPRNEIEEQLVTIWQEVLKVDRVGITDNFFDIGGNSLLATQVISRMRNAFGLELPLYSLFEHPTIIQINEYMAKTRSTLTKLTPNSTLRTDQLDDDVEEFDL</sequence>
<keyword evidence="6" id="KW-1185">Reference proteome</keyword>
<evidence type="ECO:0000259" key="4">
    <source>
        <dbReference type="PROSITE" id="PS50075"/>
    </source>
</evidence>
<keyword evidence="2" id="KW-0596">Phosphopantetheine</keyword>
<dbReference type="InterPro" id="IPR036736">
    <property type="entry name" value="ACP-like_sf"/>
</dbReference>
<dbReference type="GO" id="GO:0044550">
    <property type="term" value="P:secondary metabolite biosynthetic process"/>
    <property type="evidence" value="ECO:0007669"/>
    <property type="project" value="TreeGrafter"/>
</dbReference>
<feature type="domain" description="Carrier" evidence="4">
    <location>
        <begin position="1130"/>
        <end position="1205"/>
    </location>
</feature>
<protein>
    <submittedName>
        <fullName evidence="5">FkbH like protein</fullName>
    </submittedName>
</protein>
<dbReference type="Gene3D" id="1.10.1200.10">
    <property type="entry name" value="ACP-like"/>
    <property type="match status" value="1"/>
</dbReference>
<proteinExistence type="predicted"/>
<dbReference type="SUPFAM" id="SSF52777">
    <property type="entry name" value="CoA-dependent acyltransferases"/>
    <property type="match status" value="2"/>
</dbReference>
<evidence type="ECO:0000256" key="3">
    <source>
        <dbReference type="ARBA" id="ARBA00022553"/>
    </source>
</evidence>
<dbReference type="Pfam" id="PF00550">
    <property type="entry name" value="PP-binding"/>
    <property type="match status" value="1"/>
</dbReference>
<name>B7K2U3_RIPO1</name>
<dbReference type="OrthoDB" id="504230at2"/>
<organism evidence="5 6">
    <name type="scientific">Rippkaea orientalis (strain PCC 8801 / RF-1)</name>
    <name type="common">Cyanothece sp. (strain PCC 8801)</name>
    <dbReference type="NCBI Taxonomy" id="41431"/>
    <lineage>
        <taxon>Bacteria</taxon>
        <taxon>Bacillati</taxon>
        <taxon>Cyanobacteriota</taxon>
        <taxon>Cyanophyceae</taxon>
        <taxon>Oscillatoriophycideae</taxon>
        <taxon>Chroococcales</taxon>
        <taxon>Aphanothecaceae</taxon>
        <taxon>Rippkaea</taxon>
        <taxon>Rippkaea orientalis</taxon>
    </lineage>
</organism>
<dbReference type="Gene3D" id="3.40.50.1110">
    <property type="entry name" value="SGNH hydrolase"/>
    <property type="match status" value="1"/>
</dbReference>
<dbReference type="InterPro" id="IPR006162">
    <property type="entry name" value="Ppantetheine_attach_site"/>
</dbReference>
<dbReference type="InterPro" id="IPR036412">
    <property type="entry name" value="HAD-like_sf"/>
</dbReference>
<dbReference type="Pfam" id="PF18563">
    <property type="entry name" value="TubC_N"/>
    <property type="match status" value="1"/>
</dbReference>
<dbReference type="EMBL" id="CP001287">
    <property type="protein sequence ID" value="ACK67644.1"/>
    <property type="molecule type" value="Genomic_DNA"/>
</dbReference>
<dbReference type="CDD" id="cd19531">
    <property type="entry name" value="LCL_NRPS-like"/>
    <property type="match status" value="1"/>
</dbReference>
<dbReference type="Gene3D" id="3.30.559.10">
    <property type="entry name" value="Chloramphenicol acetyltransferase-like domain"/>
    <property type="match status" value="1"/>
</dbReference>
<dbReference type="RefSeq" id="WP_012596902.1">
    <property type="nucleotide sequence ID" value="NC_011726.1"/>
</dbReference>
<dbReference type="NCBIfam" id="TIGR01686">
    <property type="entry name" value="FkbH"/>
    <property type="match status" value="1"/>
</dbReference>
<dbReference type="SMART" id="SM00823">
    <property type="entry name" value="PKS_PP"/>
    <property type="match status" value="1"/>
</dbReference>
<dbReference type="GO" id="GO:0008610">
    <property type="term" value="P:lipid biosynthetic process"/>
    <property type="evidence" value="ECO:0007669"/>
    <property type="project" value="UniProtKB-ARBA"/>
</dbReference>
<dbReference type="KEGG" id="cyp:PCC8801_3684"/>
<dbReference type="InterPro" id="IPR009081">
    <property type="entry name" value="PP-bd_ACP"/>
</dbReference>
<evidence type="ECO:0000313" key="5">
    <source>
        <dbReference type="EMBL" id="ACK67644.1"/>
    </source>
</evidence>
<dbReference type="PANTHER" id="PTHR45527">
    <property type="entry name" value="NONRIBOSOMAL PEPTIDE SYNTHETASE"/>
    <property type="match status" value="1"/>
</dbReference>
<dbReference type="Gene3D" id="3.30.559.30">
    <property type="entry name" value="Nonribosomal peptide synthetase, condensation domain"/>
    <property type="match status" value="1"/>
</dbReference>
<evidence type="ECO:0000256" key="2">
    <source>
        <dbReference type="ARBA" id="ARBA00022450"/>
    </source>
</evidence>
<dbReference type="FunFam" id="1.10.1200.10:FF:000005">
    <property type="entry name" value="Nonribosomal peptide synthetase 1"/>
    <property type="match status" value="1"/>
</dbReference>
<dbReference type="InterPro" id="IPR010033">
    <property type="entry name" value="HAD_SF_ppase_IIIC"/>
</dbReference>